<dbReference type="SUPFAM" id="SSF53850">
    <property type="entry name" value="Periplasmic binding protein-like II"/>
    <property type="match status" value="1"/>
</dbReference>
<dbReference type="PANTHER" id="PTHR43649:SF16">
    <property type="entry name" value="SUGAR-BINDING LIPOPROTEIN"/>
    <property type="match status" value="1"/>
</dbReference>
<accession>D1CB46</accession>
<feature type="compositionally biased region" description="Low complexity" evidence="1">
    <location>
        <begin position="58"/>
        <end position="74"/>
    </location>
</feature>
<evidence type="ECO:0000313" key="2">
    <source>
        <dbReference type="EMBL" id="ACZ42011.1"/>
    </source>
</evidence>
<dbReference type="HOGENOM" id="CLU_031285_8_0_0"/>
<evidence type="ECO:0000256" key="1">
    <source>
        <dbReference type="SAM" id="MobiDB-lite"/>
    </source>
</evidence>
<dbReference type="InterPro" id="IPR006311">
    <property type="entry name" value="TAT_signal"/>
</dbReference>
<dbReference type="Pfam" id="PF01547">
    <property type="entry name" value="SBP_bac_1"/>
    <property type="match status" value="1"/>
</dbReference>
<dbReference type="InterPro" id="IPR050490">
    <property type="entry name" value="Bact_solute-bd_prot1"/>
</dbReference>
<organism evidence="2 3">
    <name type="scientific">Thermobaculum terrenum (strain ATCC BAA-798 / CCMEE 7001 / YNP1)</name>
    <dbReference type="NCBI Taxonomy" id="525904"/>
    <lineage>
        <taxon>Bacteria</taxon>
        <taxon>Bacillati</taxon>
        <taxon>Chloroflexota</taxon>
        <taxon>Chloroflexia</taxon>
        <taxon>Candidatus Thermobaculales</taxon>
        <taxon>Candidatus Thermobaculaceae</taxon>
        <taxon>Thermobaculum</taxon>
    </lineage>
</organism>
<name>D1CB46_THET1</name>
<sequence length="530" mass="58169">MSDEPWNHNISRRRILKLGGTLLAAAVSGAWLEACGSSSQNTPTSNVGGQSPAPSPTPTAASTSMSSPTPIASPVATATTGNTSSLPFGLIPVQGNVSITVTDGPGPGWLKQDRDFYMDLIKKYNAIFPNVKITPHAGGYDPQAFAAKIAGNKVEDGFAVWFTEPQKFIEQGVAADITDYIKQWKYFNEFRPEALTVLKDKQGHIYGVPVSMYALSLAYNRKIFEKAGLDPDKPPTTWDELRQYAKQIVEKTGIPGFCFLSTNNQGGWYFTTLMYTMGATPEQQINGKWTATFNDKGKGLEILKLLHDMKWVDKSMTPQALLDQGKQSQLLATGRVAMAISGIPGADELAKYKADIKDFGLGIVPQGGGNAVLGGGYAWMFNKKSSPEQIKAAIDWVLFTNFYPENVEAGYKKDRALNRSIGFPSPPIFEGELQKQLEALIEKYATVPNENYTPYTEGMKRIAVKSEPPIETQKMYATLDPVVQAVLTKENVDMEALLMKAQKDFQTSVLDKLSMRACPAYIPHTCRSRE</sequence>
<dbReference type="Gene3D" id="3.40.190.10">
    <property type="entry name" value="Periplasmic binding protein-like II"/>
    <property type="match status" value="1"/>
</dbReference>
<proteinExistence type="predicted"/>
<dbReference type="AlphaFoldDB" id="D1CB46"/>
<protein>
    <submittedName>
        <fullName evidence="2">Extracellular solute-binding protein family 1</fullName>
    </submittedName>
</protein>
<dbReference type="KEGG" id="ttr:Tter_1095"/>
<dbReference type="EMBL" id="CP001825">
    <property type="protein sequence ID" value="ACZ42011.1"/>
    <property type="molecule type" value="Genomic_DNA"/>
</dbReference>
<evidence type="ECO:0000313" key="3">
    <source>
        <dbReference type="Proteomes" id="UP000000323"/>
    </source>
</evidence>
<dbReference type="OrthoDB" id="2644341at2"/>
<dbReference type="RefSeq" id="WP_012875046.1">
    <property type="nucleotide sequence ID" value="NC_013525.1"/>
</dbReference>
<dbReference type="Proteomes" id="UP000000323">
    <property type="component" value="Chromosome 1"/>
</dbReference>
<dbReference type="eggNOG" id="COG1653">
    <property type="taxonomic scope" value="Bacteria"/>
</dbReference>
<dbReference type="STRING" id="525904.Tter_1095"/>
<reference evidence="3" key="1">
    <citation type="journal article" date="2010" name="Stand. Genomic Sci.">
        <title>Complete genome sequence of 'Thermobaculum terrenum' type strain (YNP1).</title>
        <authorList>
            <person name="Kiss H."/>
            <person name="Cleland D."/>
            <person name="Lapidus A."/>
            <person name="Lucas S."/>
            <person name="Glavina Del Rio T."/>
            <person name="Nolan M."/>
            <person name="Tice H."/>
            <person name="Han C."/>
            <person name="Goodwin L."/>
            <person name="Pitluck S."/>
            <person name="Liolios K."/>
            <person name="Ivanova N."/>
            <person name="Mavromatis K."/>
            <person name="Ovchinnikova G."/>
            <person name="Pati A."/>
            <person name="Chen A."/>
            <person name="Palaniappan K."/>
            <person name="Land M."/>
            <person name="Hauser L."/>
            <person name="Chang Y."/>
            <person name="Jeffries C."/>
            <person name="Lu M."/>
            <person name="Brettin T."/>
            <person name="Detter J."/>
            <person name="Goker M."/>
            <person name="Tindall B."/>
            <person name="Beck B."/>
            <person name="McDermott T."/>
            <person name="Woyke T."/>
            <person name="Bristow J."/>
            <person name="Eisen J."/>
            <person name="Markowitz V."/>
            <person name="Hugenholtz P."/>
            <person name="Kyrpides N."/>
            <person name="Klenk H."/>
            <person name="Cheng J."/>
        </authorList>
    </citation>
    <scope>NUCLEOTIDE SEQUENCE [LARGE SCALE GENOMIC DNA]</scope>
    <source>
        <strain evidence="3">ATCC BAA-798 / YNP1</strain>
    </source>
</reference>
<keyword evidence="3" id="KW-1185">Reference proteome</keyword>
<dbReference type="PROSITE" id="PS51318">
    <property type="entry name" value="TAT"/>
    <property type="match status" value="1"/>
</dbReference>
<gene>
    <name evidence="2" type="ordered locus">Tter_1095</name>
</gene>
<feature type="region of interest" description="Disordered" evidence="1">
    <location>
        <begin position="36"/>
        <end position="78"/>
    </location>
</feature>
<dbReference type="InterPro" id="IPR006059">
    <property type="entry name" value="SBP"/>
</dbReference>
<feature type="compositionally biased region" description="Polar residues" evidence="1">
    <location>
        <begin position="36"/>
        <end position="49"/>
    </location>
</feature>
<dbReference type="PANTHER" id="PTHR43649">
    <property type="entry name" value="ARABINOSE-BINDING PROTEIN-RELATED"/>
    <property type="match status" value="1"/>
</dbReference>